<dbReference type="EMBL" id="JXTB01000001">
    <property type="protein sequence ID" value="PON80471.1"/>
    <property type="molecule type" value="Genomic_DNA"/>
</dbReference>
<feature type="non-terminal residue" evidence="1">
    <location>
        <position position="1"/>
    </location>
</feature>
<keyword evidence="2" id="KW-1185">Reference proteome</keyword>
<dbReference type="Proteomes" id="UP000237105">
    <property type="component" value="Unassembled WGS sequence"/>
</dbReference>
<protein>
    <submittedName>
        <fullName evidence="1">Uncharacterized protein</fullName>
    </submittedName>
</protein>
<evidence type="ECO:0000313" key="1">
    <source>
        <dbReference type="EMBL" id="PON80471.1"/>
    </source>
</evidence>
<dbReference type="AlphaFoldDB" id="A0A2P5E4K7"/>
<proteinExistence type="predicted"/>
<organism evidence="1 2">
    <name type="scientific">Parasponia andersonii</name>
    <name type="common">Sponia andersonii</name>
    <dbReference type="NCBI Taxonomy" id="3476"/>
    <lineage>
        <taxon>Eukaryota</taxon>
        <taxon>Viridiplantae</taxon>
        <taxon>Streptophyta</taxon>
        <taxon>Embryophyta</taxon>
        <taxon>Tracheophyta</taxon>
        <taxon>Spermatophyta</taxon>
        <taxon>Magnoliopsida</taxon>
        <taxon>eudicotyledons</taxon>
        <taxon>Gunneridae</taxon>
        <taxon>Pentapetalae</taxon>
        <taxon>rosids</taxon>
        <taxon>fabids</taxon>
        <taxon>Rosales</taxon>
        <taxon>Cannabaceae</taxon>
        <taxon>Parasponia</taxon>
    </lineage>
</organism>
<accession>A0A2P5E4K7</accession>
<name>A0A2P5E4K7_PARAD</name>
<gene>
    <name evidence="1" type="ORF">PanWU01x14_000270</name>
</gene>
<reference evidence="2" key="1">
    <citation type="submission" date="2016-06" db="EMBL/GenBank/DDBJ databases">
        <title>Parallel loss of symbiosis genes in relatives of nitrogen-fixing non-legume Parasponia.</title>
        <authorList>
            <person name="Van Velzen R."/>
            <person name="Holmer R."/>
            <person name="Bu F."/>
            <person name="Rutten L."/>
            <person name="Van Zeijl A."/>
            <person name="Liu W."/>
            <person name="Santuari L."/>
            <person name="Cao Q."/>
            <person name="Sharma T."/>
            <person name="Shen D."/>
            <person name="Roswanjaya Y."/>
            <person name="Wardhani T."/>
            <person name="Kalhor M.S."/>
            <person name="Jansen J."/>
            <person name="Van den Hoogen J."/>
            <person name="Gungor B."/>
            <person name="Hartog M."/>
            <person name="Hontelez J."/>
            <person name="Verver J."/>
            <person name="Yang W.-C."/>
            <person name="Schijlen E."/>
            <person name="Repin R."/>
            <person name="Schilthuizen M."/>
            <person name="Schranz E."/>
            <person name="Heidstra R."/>
            <person name="Miyata K."/>
            <person name="Fedorova E."/>
            <person name="Kohlen W."/>
            <person name="Bisseling T."/>
            <person name="Smit S."/>
            <person name="Geurts R."/>
        </authorList>
    </citation>
    <scope>NUCLEOTIDE SEQUENCE [LARGE SCALE GENOMIC DNA]</scope>
    <source>
        <strain evidence="2">cv. WU1-14</strain>
    </source>
</reference>
<comment type="caution">
    <text evidence="1">The sequence shown here is derived from an EMBL/GenBank/DDBJ whole genome shotgun (WGS) entry which is preliminary data.</text>
</comment>
<evidence type="ECO:0000313" key="2">
    <source>
        <dbReference type="Proteomes" id="UP000237105"/>
    </source>
</evidence>
<sequence length="61" mass="6791">CGGPAPKYVIWFLRGHFGSFGNTLVLSGTLWFLREHCDGSMGWTSAVHRGDFWGSRPPYSS</sequence>